<comment type="similarity">
    <text evidence="1 7">Belongs to the SbcD family.</text>
</comment>
<accession>A0A0R2H782</accession>
<dbReference type="InterPro" id="IPR050535">
    <property type="entry name" value="DNA_Repair-Maintenance_Comp"/>
</dbReference>
<dbReference type="SUPFAM" id="SSF56300">
    <property type="entry name" value="Metallo-dependent phosphatases"/>
    <property type="match status" value="1"/>
</dbReference>
<dbReference type="CDD" id="cd00840">
    <property type="entry name" value="MPP_Mre11_N"/>
    <property type="match status" value="1"/>
</dbReference>
<dbReference type="InterPro" id="IPR029052">
    <property type="entry name" value="Metallo-depent_PP-like"/>
</dbReference>
<evidence type="ECO:0000313" key="11">
    <source>
        <dbReference type="Proteomes" id="UP000051841"/>
    </source>
</evidence>
<feature type="domain" description="Nuclease SbcCD subunit D C-terminal" evidence="9">
    <location>
        <begin position="265"/>
        <end position="350"/>
    </location>
</feature>
<keyword evidence="5 7" id="KW-0378">Hydrolase</keyword>
<dbReference type="EMBL" id="JQBL01000044">
    <property type="protein sequence ID" value="KRN47462.1"/>
    <property type="molecule type" value="Genomic_DNA"/>
</dbReference>
<evidence type="ECO:0000256" key="6">
    <source>
        <dbReference type="ARBA" id="ARBA00022839"/>
    </source>
</evidence>
<comment type="subunit">
    <text evidence="2 7">Heterodimer of SbcC and SbcD.</text>
</comment>
<dbReference type="PANTHER" id="PTHR30337">
    <property type="entry name" value="COMPONENT OF ATP-DEPENDENT DSDNA EXONUCLEASE"/>
    <property type="match status" value="1"/>
</dbReference>
<protein>
    <recommendedName>
        <fullName evidence="3 7">Nuclease SbcCD subunit D</fullName>
    </recommendedName>
</protein>
<organism evidence="10 11">
    <name type="scientific">Kandleria vitulina DSM 20405</name>
    <dbReference type="NCBI Taxonomy" id="1410657"/>
    <lineage>
        <taxon>Bacteria</taxon>
        <taxon>Bacillati</taxon>
        <taxon>Bacillota</taxon>
        <taxon>Erysipelotrichia</taxon>
        <taxon>Erysipelotrichales</taxon>
        <taxon>Coprobacillaceae</taxon>
        <taxon>Kandleria</taxon>
    </lineage>
</organism>
<dbReference type="PANTHER" id="PTHR30337:SF0">
    <property type="entry name" value="NUCLEASE SBCCD SUBUNIT D"/>
    <property type="match status" value="1"/>
</dbReference>
<dbReference type="Gene3D" id="3.60.21.10">
    <property type="match status" value="1"/>
</dbReference>
<evidence type="ECO:0000259" key="8">
    <source>
        <dbReference type="Pfam" id="PF00149"/>
    </source>
</evidence>
<evidence type="ECO:0000256" key="4">
    <source>
        <dbReference type="ARBA" id="ARBA00022722"/>
    </source>
</evidence>
<dbReference type="GO" id="GO:0008408">
    <property type="term" value="F:3'-5' exonuclease activity"/>
    <property type="evidence" value="ECO:0007669"/>
    <property type="project" value="InterPro"/>
</dbReference>
<gene>
    <name evidence="7" type="primary">sbcD</name>
    <name evidence="10" type="ORF">IV49_GL001535</name>
</gene>
<evidence type="ECO:0000256" key="1">
    <source>
        <dbReference type="ARBA" id="ARBA00010555"/>
    </source>
</evidence>
<dbReference type="InterPro" id="IPR026843">
    <property type="entry name" value="SbcD_C"/>
</dbReference>
<dbReference type="AlphaFoldDB" id="A0A0R2H782"/>
<keyword evidence="6 7" id="KW-0269">Exonuclease</keyword>
<proteinExistence type="inferred from homology"/>
<dbReference type="InterPro" id="IPR041796">
    <property type="entry name" value="Mre11_N"/>
</dbReference>
<keyword evidence="7" id="KW-0255">Endonuclease</keyword>
<dbReference type="GO" id="GO:0004519">
    <property type="term" value="F:endonuclease activity"/>
    <property type="evidence" value="ECO:0007669"/>
    <property type="project" value="UniProtKB-KW"/>
</dbReference>
<keyword evidence="4 7" id="KW-0540">Nuclease</keyword>
<dbReference type="NCBIfam" id="TIGR00619">
    <property type="entry name" value="sbcd"/>
    <property type="match status" value="1"/>
</dbReference>
<dbReference type="InterPro" id="IPR004593">
    <property type="entry name" value="SbcD"/>
</dbReference>
<dbReference type="GO" id="GO:0006260">
    <property type="term" value="P:DNA replication"/>
    <property type="evidence" value="ECO:0007669"/>
    <property type="project" value="UniProtKB-KW"/>
</dbReference>
<name>A0A0R2H782_9FIRM</name>
<dbReference type="GO" id="GO:0006310">
    <property type="term" value="P:DNA recombination"/>
    <property type="evidence" value="ECO:0007669"/>
    <property type="project" value="UniProtKB-KW"/>
</dbReference>
<sequence length="372" mass="42928">MGDEIMKIVHIADLHLGKMLHQYNLIDIQRELLENIIDYVSHHEIDAVIIAGDVYDRSVPSQEAVNLLNHFLSELITRLHKKVFMISGNHDSADRLNFASAILEEQGLFIETYLKEKIAFHQEGNIRFYMLPFVKPVHIKQVFEDAPTDNYHNALAYYLSKQEIDPSYKNILITHQFVGHKSQTSESELTLSIGGTEIIDPDIFDAFDYVALGHLHAPQYVKRETVRYSGSLGTYSFDEAKGKKSFVVVDIDDMHIEEVELQSRQKVRIIRGMFDELRSHASNKDDLLSIELEDDHMIPHAMDLLREVYPHVLKLSYVKLIGDASTSMGKVHAIEKMNMMDLYKTFYQAMCNQQLDEKDQKIIETIWEEGTK</sequence>
<reference evidence="10 11" key="1">
    <citation type="journal article" date="2015" name="Genome Announc.">
        <title>Expanding the biotechnology potential of lactobacilli through comparative genomics of 213 strains and associated genera.</title>
        <authorList>
            <person name="Sun Z."/>
            <person name="Harris H.M."/>
            <person name="McCann A."/>
            <person name="Guo C."/>
            <person name="Argimon S."/>
            <person name="Zhang W."/>
            <person name="Yang X."/>
            <person name="Jeffery I.B."/>
            <person name="Cooney J.C."/>
            <person name="Kagawa T.F."/>
            <person name="Liu W."/>
            <person name="Song Y."/>
            <person name="Salvetti E."/>
            <person name="Wrobel A."/>
            <person name="Rasinkangas P."/>
            <person name="Parkhill J."/>
            <person name="Rea M.C."/>
            <person name="O'Sullivan O."/>
            <person name="Ritari J."/>
            <person name="Douillard F.P."/>
            <person name="Paul Ross R."/>
            <person name="Yang R."/>
            <person name="Briner A.E."/>
            <person name="Felis G.E."/>
            <person name="de Vos W.M."/>
            <person name="Barrangou R."/>
            <person name="Klaenhammer T.R."/>
            <person name="Caufield P.W."/>
            <person name="Cui Y."/>
            <person name="Zhang H."/>
            <person name="O'Toole P.W."/>
        </authorList>
    </citation>
    <scope>NUCLEOTIDE SEQUENCE [LARGE SCALE GENOMIC DNA]</scope>
    <source>
        <strain evidence="10 11">DSM 20405</strain>
    </source>
</reference>
<evidence type="ECO:0000313" key="10">
    <source>
        <dbReference type="EMBL" id="KRN47462.1"/>
    </source>
</evidence>
<dbReference type="InterPro" id="IPR004843">
    <property type="entry name" value="Calcineurin-like_PHP"/>
</dbReference>
<evidence type="ECO:0000256" key="3">
    <source>
        <dbReference type="ARBA" id="ARBA00013365"/>
    </source>
</evidence>
<dbReference type="PATRIC" id="fig|1410657.5.peg.1584"/>
<dbReference type="Proteomes" id="UP000051841">
    <property type="component" value="Unassembled WGS sequence"/>
</dbReference>
<dbReference type="Pfam" id="PF00149">
    <property type="entry name" value="Metallophos"/>
    <property type="match status" value="1"/>
</dbReference>
<comment type="caution">
    <text evidence="10">The sequence shown here is derived from an EMBL/GenBank/DDBJ whole genome shotgun (WGS) entry which is preliminary data.</text>
</comment>
<evidence type="ECO:0000256" key="5">
    <source>
        <dbReference type="ARBA" id="ARBA00022801"/>
    </source>
</evidence>
<evidence type="ECO:0000256" key="7">
    <source>
        <dbReference type="RuleBase" id="RU363069"/>
    </source>
</evidence>
<evidence type="ECO:0000259" key="9">
    <source>
        <dbReference type="Pfam" id="PF12320"/>
    </source>
</evidence>
<keyword evidence="11" id="KW-1185">Reference proteome</keyword>
<feature type="domain" description="Calcineurin-like phosphoesterase" evidence="8">
    <location>
        <begin position="6"/>
        <end position="218"/>
    </location>
</feature>
<comment type="function">
    <text evidence="7">SbcCD cleaves DNA hairpin structures. These structures can inhibit DNA replication and are intermediates in certain DNA recombination reactions. The complex acts as a 3'-&gt;5' double strand exonuclease that can open hairpins. It also has a 5' single-strand endonuclease activity.</text>
</comment>
<keyword evidence="7" id="KW-0235">DNA replication</keyword>
<keyword evidence="7" id="KW-0233">DNA recombination</keyword>
<evidence type="ECO:0000256" key="2">
    <source>
        <dbReference type="ARBA" id="ARBA00011322"/>
    </source>
</evidence>
<dbReference type="Pfam" id="PF12320">
    <property type="entry name" value="SbcD_C"/>
    <property type="match status" value="1"/>
</dbReference>